<dbReference type="InterPro" id="IPR025398">
    <property type="entry name" value="DUF4371"/>
</dbReference>
<dbReference type="GO" id="GO:0003676">
    <property type="term" value="F:nucleic acid binding"/>
    <property type="evidence" value="ECO:0007669"/>
    <property type="project" value="InterPro"/>
</dbReference>
<dbReference type="Pfam" id="PF14291">
    <property type="entry name" value="DUF4371"/>
    <property type="match status" value="1"/>
</dbReference>
<organism evidence="4 5">
    <name type="scientific">Tetracentron sinense</name>
    <name type="common">Spur-leaf</name>
    <dbReference type="NCBI Taxonomy" id="13715"/>
    <lineage>
        <taxon>Eukaryota</taxon>
        <taxon>Viridiplantae</taxon>
        <taxon>Streptophyta</taxon>
        <taxon>Embryophyta</taxon>
        <taxon>Tracheophyta</taxon>
        <taxon>Spermatophyta</taxon>
        <taxon>Magnoliopsida</taxon>
        <taxon>Trochodendrales</taxon>
        <taxon>Trochodendraceae</taxon>
        <taxon>Tetracentron</taxon>
    </lineage>
</organism>
<keyword evidence="1" id="KW-0479">Metal-binding</keyword>
<dbReference type="InterPro" id="IPR006580">
    <property type="entry name" value="Znf_TTF"/>
</dbReference>
<dbReference type="Pfam" id="PF14392">
    <property type="entry name" value="zf-CCHC_4"/>
    <property type="match status" value="1"/>
</dbReference>
<dbReference type="AlphaFoldDB" id="A0A834YUZ7"/>
<dbReference type="InterPro" id="IPR001878">
    <property type="entry name" value="Znf_CCHC"/>
</dbReference>
<dbReference type="OrthoDB" id="6621980at2759"/>
<evidence type="ECO:0000259" key="3">
    <source>
        <dbReference type="PROSITE" id="PS50158"/>
    </source>
</evidence>
<evidence type="ECO:0000256" key="1">
    <source>
        <dbReference type="PROSITE-ProRule" id="PRU00047"/>
    </source>
</evidence>
<comment type="caution">
    <text evidence="4">The sequence shown here is derived from an EMBL/GenBank/DDBJ whole genome shotgun (WGS) entry which is preliminary data.</text>
</comment>
<proteinExistence type="predicted"/>
<dbReference type="Proteomes" id="UP000655225">
    <property type="component" value="Unassembled WGS sequence"/>
</dbReference>
<dbReference type="InterPro" id="IPR025836">
    <property type="entry name" value="Zn_knuckle_CX2CX4HX4C"/>
</dbReference>
<sequence length="800" mass="91576">MIGLIDLIGLMEKLLQLSIQENNELVELDGDTDAVEEGRVEFENNLMGRFFSDRPFNLNATKAIIVQSWGLGSEMCKVLEVNVHPGDGSKDKFLRMRVLLDVSLPLRYQIRVKWESKSPLLVENRYEHLPAFCYHCGIVGHQAKFCEILPPEFPKEKLGPFGPWLRADYFRLKSVVQSSSWPSGAQPCQRELLQGSSCNSRRTKYELVSSVSSEGHRHLSRPSVSQPPLTLDANWMQTSGPEGSKASHGMPLHLDMITHQDSFQEGIVHNADTLLPSHFDRSNTGIETSGKFQFDATLGLILLNWRRLPRQSPSGRHDNPQLELSGIDIGEQAGGESFVIEGFTNWKKKEKFQVHVGGPNSAHNQAFKACQDLMNQKQHIRTVVRKQLDQFRRDYRVRLNASIDCIRFILRQGLTFRGHDESEESNNKGNFLELLQFLSNHNESIRNVVLQNAPENLKLTAPNIQKDIVSAVATETTNNIINGVGNALFVILIDESYDISIKEQMAVVLRYVNKQGSMTERFLGIVHVHETTAISLKAQKLIRLAEFYLVEFSTMELMTLDNQLETYIIDIRSNIATIERAFSAMKILKNQLLVDNIDNEAIIQRSVAPPTKNPGSAPATHTGCKETIAQAWSSLVQGFIMFCLWRKIGLTRQTLKKWNFDQFDSVQHRKAEFRFRIEIVQRMDLAQVNVDSELQLQQELDTILKQEEMLWAQRFRVKWLREGDRNTQYLHLSTLQRHALNRIESFHSKSRTYWQHPINVQKCIIHHFSLLYTSTNPTLDNEVLLCIPWKVTPDMNMLLV</sequence>
<feature type="domain" description="CCHC-type" evidence="3">
    <location>
        <begin position="133"/>
        <end position="146"/>
    </location>
</feature>
<keyword evidence="1" id="KW-0862">Zinc</keyword>
<gene>
    <name evidence="4" type="ORF">HHK36_022524</name>
</gene>
<dbReference type="EMBL" id="JABCRI010000016">
    <property type="protein sequence ID" value="KAF8392182.1"/>
    <property type="molecule type" value="Genomic_DNA"/>
</dbReference>
<keyword evidence="5" id="KW-1185">Reference proteome</keyword>
<dbReference type="GO" id="GO:0008270">
    <property type="term" value="F:zinc ion binding"/>
    <property type="evidence" value="ECO:0007669"/>
    <property type="project" value="UniProtKB-KW"/>
</dbReference>
<reference evidence="4 5" key="1">
    <citation type="submission" date="2020-04" db="EMBL/GenBank/DDBJ databases">
        <title>Plant Genome Project.</title>
        <authorList>
            <person name="Zhang R.-G."/>
        </authorList>
    </citation>
    <scope>NUCLEOTIDE SEQUENCE [LARGE SCALE GENOMIC DNA]</scope>
    <source>
        <strain evidence="4">YNK0</strain>
        <tissue evidence="4">Leaf</tissue>
    </source>
</reference>
<evidence type="ECO:0000313" key="5">
    <source>
        <dbReference type="Proteomes" id="UP000655225"/>
    </source>
</evidence>
<evidence type="ECO:0000256" key="2">
    <source>
        <dbReference type="SAM" id="MobiDB-lite"/>
    </source>
</evidence>
<dbReference type="PANTHER" id="PTHR45749">
    <property type="match status" value="1"/>
</dbReference>
<protein>
    <recommendedName>
        <fullName evidence="3">CCHC-type domain-containing protein</fullName>
    </recommendedName>
</protein>
<keyword evidence="1" id="KW-0863">Zinc-finger</keyword>
<name>A0A834YUZ7_TETSI</name>
<dbReference type="PANTHER" id="PTHR45749:SF36">
    <property type="entry name" value="ZINC FINGER MYM-TYPE PROTEIN 1-LIKE"/>
    <property type="match status" value="1"/>
</dbReference>
<feature type="region of interest" description="Disordered" evidence="2">
    <location>
        <begin position="211"/>
        <end position="230"/>
    </location>
</feature>
<accession>A0A834YUZ7</accession>
<dbReference type="SMART" id="SM00597">
    <property type="entry name" value="ZnF_TTF"/>
    <property type="match status" value="1"/>
</dbReference>
<evidence type="ECO:0000313" key="4">
    <source>
        <dbReference type="EMBL" id="KAF8392182.1"/>
    </source>
</evidence>
<dbReference type="PROSITE" id="PS50158">
    <property type="entry name" value="ZF_CCHC"/>
    <property type="match status" value="1"/>
</dbReference>